<sequence>MSGDVGRANKPYPGYAGYVPSWSIAGTTKTTCGPTERLNVSDRHLASQPDKTISAPGKTVYASDCAVTVEKKSPREPVVPAHKQSSPSKGFVGSTMQRDAAVTLTGMPKDDKYYTNLKKMQAQDLEAHVSLTEHNRKGEALLNSKKGRGGATGLACLHQPPAVSQASERRDPRIPDLPPSPKHGSEASPMMSPQASEGPTGGVKLNRGNMAPTSYSYTFGRRGENPRDRMPFHKEHFADCSTTHDLACGTAKSVASKRIPGYMGHVPSNPSNVQKIRGDEDSLTKFHKANLMLTCTNDLPGYSGHKPHSIYNDTGRALHPDPTLTTTGTTAKYVAEDTIERAMNNRDHAKSNELKAFFSRGEGEDVGQVADSYYINFRPMEGMMKSGPASEHKWISDQQLHRSYITGTAAE</sequence>
<evidence type="ECO:0000313" key="2">
    <source>
        <dbReference type="EMBL" id="CAE0835598.1"/>
    </source>
</evidence>
<accession>A0A7S4GFL9</accession>
<name>A0A7S4GFL9_9EUGL</name>
<protein>
    <recommendedName>
        <fullName evidence="3">Flagellar associated protein</fullName>
    </recommendedName>
</protein>
<feature type="region of interest" description="Disordered" evidence="1">
    <location>
        <begin position="72"/>
        <end position="94"/>
    </location>
</feature>
<proteinExistence type="predicted"/>
<gene>
    <name evidence="2" type="ORF">EGYM00163_LOCUS46948</name>
</gene>
<reference evidence="2" key="1">
    <citation type="submission" date="2021-01" db="EMBL/GenBank/DDBJ databases">
        <authorList>
            <person name="Corre E."/>
            <person name="Pelletier E."/>
            <person name="Niang G."/>
            <person name="Scheremetjew M."/>
            <person name="Finn R."/>
            <person name="Kale V."/>
            <person name="Holt S."/>
            <person name="Cochrane G."/>
            <person name="Meng A."/>
            <person name="Brown T."/>
            <person name="Cohen L."/>
        </authorList>
    </citation>
    <scope>NUCLEOTIDE SEQUENCE</scope>
    <source>
        <strain evidence="2">CCMP1594</strain>
    </source>
</reference>
<dbReference type="EMBL" id="HBJA01136525">
    <property type="protein sequence ID" value="CAE0835598.1"/>
    <property type="molecule type" value="Transcribed_RNA"/>
</dbReference>
<evidence type="ECO:0008006" key="3">
    <source>
        <dbReference type="Google" id="ProtNLM"/>
    </source>
</evidence>
<organism evidence="2">
    <name type="scientific">Eutreptiella gymnastica</name>
    <dbReference type="NCBI Taxonomy" id="73025"/>
    <lineage>
        <taxon>Eukaryota</taxon>
        <taxon>Discoba</taxon>
        <taxon>Euglenozoa</taxon>
        <taxon>Euglenida</taxon>
        <taxon>Spirocuta</taxon>
        <taxon>Euglenophyceae</taxon>
        <taxon>Eutreptiales</taxon>
        <taxon>Eutreptiaceae</taxon>
        <taxon>Eutreptiella</taxon>
    </lineage>
</organism>
<feature type="region of interest" description="Disordered" evidence="1">
    <location>
        <begin position="151"/>
        <end position="209"/>
    </location>
</feature>
<evidence type="ECO:0000256" key="1">
    <source>
        <dbReference type="SAM" id="MobiDB-lite"/>
    </source>
</evidence>
<dbReference type="AlphaFoldDB" id="A0A7S4GFL9"/>